<proteinExistence type="predicted"/>
<protein>
    <submittedName>
        <fullName evidence="2">Uncharacterized protein</fullName>
    </submittedName>
</protein>
<evidence type="ECO:0000313" key="1">
    <source>
        <dbReference type="Proteomes" id="UP000887576"/>
    </source>
</evidence>
<organism evidence="1 2">
    <name type="scientific">Panagrolaimus sp. JU765</name>
    <dbReference type="NCBI Taxonomy" id="591449"/>
    <lineage>
        <taxon>Eukaryota</taxon>
        <taxon>Metazoa</taxon>
        <taxon>Ecdysozoa</taxon>
        <taxon>Nematoda</taxon>
        <taxon>Chromadorea</taxon>
        <taxon>Rhabditida</taxon>
        <taxon>Tylenchina</taxon>
        <taxon>Panagrolaimomorpha</taxon>
        <taxon>Panagrolaimoidea</taxon>
        <taxon>Panagrolaimidae</taxon>
        <taxon>Panagrolaimus</taxon>
    </lineage>
</organism>
<reference evidence="2" key="1">
    <citation type="submission" date="2022-11" db="UniProtKB">
        <authorList>
            <consortium name="WormBaseParasite"/>
        </authorList>
    </citation>
    <scope>IDENTIFICATION</scope>
</reference>
<dbReference type="WBParaSite" id="JU765_v2.g4462.t1">
    <property type="protein sequence ID" value="JU765_v2.g4462.t1"/>
    <property type="gene ID" value="JU765_v2.g4462"/>
</dbReference>
<name>A0AC34R8B9_9BILA</name>
<sequence>MISANLLKNVVQKSYYISSIRTISTSQILCRRRLAINKQFSPILTVLDSHDLNLIEEDFKQVRSTINSNAKRSAIDFSNRPITGETFTDSSRRTGMVGIKIGMMPQWCTNRGERVLCTAIHFPSNEVISVVDPETWYKTSDIGKRKAYTRYGPMYK</sequence>
<accession>A0AC34R8B9</accession>
<dbReference type="Proteomes" id="UP000887576">
    <property type="component" value="Unplaced"/>
</dbReference>
<evidence type="ECO:0000313" key="2">
    <source>
        <dbReference type="WBParaSite" id="JU765_v2.g4462.t1"/>
    </source>
</evidence>